<dbReference type="Gene3D" id="3.40.630.30">
    <property type="match status" value="1"/>
</dbReference>
<dbReference type="AlphaFoldDB" id="A0A3P3WA81"/>
<dbReference type="Proteomes" id="UP000275719">
    <property type="component" value="Unassembled WGS sequence"/>
</dbReference>
<proteinExistence type="predicted"/>
<dbReference type="EMBL" id="RQVQ01000016">
    <property type="protein sequence ID" value="RRJ90529.1"/>
    <property type="molecule type" value="Genomic_DNA"/>
</dbReference>
<accession>A0A3P3WA81</accession>
<dbReference type="InterPro" id="IPR016181">
    <property type="entry name" value="Acyl_CoA_acyltransferase"/>
</dbReference>
<evidence type="ECO:0000259" key="1">
    <source>
        <dbReference type="Pfam" id="PF13302"/>
    </source>
</evidence>
<dbReference type="PANTHER" id="PTHR43792:SF1">
    <property type="entry name" value="N-ACETYLTRANSFERASE DOMAIN-CONTAINING PROTEIN"/>
    <property type="match status" value="1"/>
</dbReference>
<sequence>MSRFLDFYNQEEVMRFVGNGNYDWSETQLLEKIVKFSTCDLFTIHAIILKETSDIIGEFSVFDSFNTNKKVEIGYILNSKYWGSGYAKELIKKAILIIKSEFEVESIIANINQRNKASIAICEKLDFKCIDNQFINNNTRFTYII</sequence>
<gene>
    <name evidence="2" type="ORF">EG240_08330</name>
</gene>
<comment type="caution">
    <text evidence="2">The sequence shown here is derived from an EMBL/GenBank/DDBJ whole genome shotgun (WGS) entry which is preliminary data.</text>
</comment>
<dbReference type="SUPFAM" id="SSF55729">
    <property type="entry name" value="Acyl-CoA N-acyltransferases (Nat)"/>
    <property type="match status" value="1"/>
</dbReference>
<evidence type="ECO:0000313" key="2">
    <source>
        <dbReference type="EMBL" id="RRJ90529.1"/>
    </source>
</evidence>
<dbReference type="GO" id="GO:0016747">
    <property type="term" value="F:acyltransferase activity, transferring groups other than amino-acyl groups"/>
    <property type="evidence" value="ECO:0007669"/>
    <property type="project" value="InterPro"/>
</dbReference>
<protein>
    <submittedName>
        <fullName evidence="2">N-acetyltransferase</fullName>
    </submittedName>
</protein>
<reference evidence="2 3" key="1">
    <citation type="submission" date="2018-11" db="EMBL/GenBank/DDBJ databases">
        <title>Flavobacterium sp. nov., YIM 102701-2 draft genome.</title>
        <authorList>
            <person name="Li G."/>
            <person name="Jiang Y."/>
        </authorList>
    </citation>
    <scope>NUCLEOTIDE SEQUENCE [LARGE SCALE GENOMIC DNA]</scope>
    <source>
        <strain evidence="2 3">YIM 102701-2</strain>
    </source>
</reference>
<dbReference type="PANTHER" id="PTHR43792">
    <property type="entry name" value="GNAT FAMILY, PUTATIVE (AFU_ORTHOLOGUE AFUA_3G00765)-RELATED-RELATED"/>
    <property type="match status" value="1"/>
</dbReference>
<organism evidence="2 3">
    <name type="scientific">Paenimyroides tangerinum</name>
    <dbReference type="NCBI Taxonomy" id="2488728"/>
    <lineage>
        <taxon>Bacteria</taxon>
        <taxon>Pseudomonadati</taxon>
        <taxon>Bacteroidota</taxon>
        <taxon>Flavobacteriia</taxon>
        <taxon>Flavobacteriales</taxon>
        <taxon>Flavobacteriaceae</taxon>
        <taxon>Paenimyroides</taxon>
    </lineage>
</organism>
<keyword evidence="3" id="KW-1185">Reference proteome</keyword>
<dbReference type="InterPro" id="IPR000182">
    <property type="entry name" value="GNAT_dom"/>
</dbReference>
<dbReference type="Pfam" id="PF13302">
    <property type="entry name" value="Acetyltransf_3"/>
    <property type="match status" value="1"/>
</dbReference>
<keyword evidence="2" id="KW-0808">Transferase</keyword>
<name>A0A3P3WA81_9FLAO</name>
<dbReference type="InterPro" id="IPR051531">
    <property type="entry name" value="N-acetyltransferase"/>
</dbReference>
<dbReference type="RefSeq" id="WP_125018938.1">
    <property type="nucleotide sequence ID" value="NZ_RQVQ01000016.1"/>
</dbReference>
<feature type="domain" description="N-acetyltransferase" evidence="1">
    <location>
        <begin position="4"/>
        <end position="128"/>
    </location>
</feature>
<evidence type="ECO:0000313" key="3">
    <source>
        <dbReference type="Proteomes" id="UP000275719"/>
    </source>
</evidence>